<dbReference type="EMBL" id="CP044067">
    <property type="protein sequence ID" value="QET06803.1"/>
    <property type="molecule type" value="Genomic_DNA"/>
</dbReference>
<accession>A0A5P2HGW9</accession>
<proteinExistence type="predicted"/>
<evidence type="ECO:0000259" key="2">
    <source>
        <dbReference type="PROSITE" id="PS50943"/>
    </source>
</evidence>
<dbReference type="InterPro" id="IPR001387">
    <property type="entry name" value="Cro/C1-type_HTH"/>
</dbReference>
<dbReference type="CDD" id="cd00093">
    <property type="entry name" value="HTH_XRE"/>
    <property type="match status" value="1"/>
</dbReference>
<dbReference type="Gene3D" id="1.10.260.40">
    <property type="entry name" value="lambda repressor-like DNA-binding domains"/>
    <property type="match status" value="1"/>
</dbReference>
<evidence type="ECO:0000313" key="3">
    <source>
        <dbReference type="EMBL" id="QET06803.1"/>
    </source>
</evidence>
<dbReference type="Pfam" id="PF01381">
    <property type="entry name" value="HTH_3"/>
    <property type="match status" value="1"/>
</dbReference>
<gene>
    <name evidence="3" type="ORF">FOB72_30690</name>
</gene>
<reference evidence="3 4" key="1">
    <citation type="submission" date="2019-09" db="EMBL/GenBank/DDBJ databases">
        <title>FDA dAtabase for Regulatory Grade micrObial Sequences (FDA-ARGOS): Supporting development and validation of Infectious Disease Dx tests.</title>
        <authorList>
            <person name="Sciortino C."/>
            <person name="Tallon L."/>
            <person name="Sadzewicz L."/>
            <person name="Vavikolanu K."/>
            <person name="Mehta A."/>
            <person name="Aluvathingal J."/>
            <person name="Nadendla S."/>
            <person name="Nandy P."/>
            <person name="Geyer C."/>
            <person name="Yan Y."/>
            <person name="Sichtig H."/>
        </authorList>
    </citation>
    <scope>NUCLEOTIDE SEQUENCE [LARGE SCALE GENOMIC DNA]</scope>
    <source>
        <strain evidence="3 4">FDAARGOS_664</strain>
    </source>
</reference>
<dbReference type="AlphaFoldDB" id="A0A5P2HGW9"/>
<evidence type="ECO:0000256" key="1">
    <source>
        <dbReference type="SAM" id="MobiDB-lite"/>
    </source>
</evidence>
<dbReference type="PROSITE" id="PS50943">
    <property type="entry name" value="HTH_CROC1"/>
    <property type="match status" value="1"/>
</dbReference>
<feature type="domain" description="HTH cro/C1-type" evidence="2">
    <location>
        <begin position="1"/>
        <end position="52"/>
    </location>
</feature>
<feature type="region of interest" description="Disordered" evidence="1">
    <location>
        <begin position="65"/>
        <end position="91"/>
    </location>
</feature>
<dbReference type="InterPro" id="IPR010982">
    <property type="entry name" value="Lambda_DNA-bd_dom_sf"/>
</dbReference>
<name>A0A5P2HGW9_9BURK</name>
<evidence type="ECO:0000313" key="4">
    <source>
        <dbReference type="Proteomes" id="UP000322822"/>
    </source>
</evidence>
<dbReference type="OrthoDB" id="8720132at2"/>
<sequence>MRRQRGITIADLSRMVGMAAQNLSAILRGKKDSRASTFEALAAAMDAEWVMVPRERLMEVRQVLEGKGAGPDRAARSSLDVFLSPGREPAE</sequence>
<protein>
    <submittedName>
        <fullName evidence="3">Helix-turn-helix transcriptional regulator</fullName>
    </submittedName>
</protein>
<dbReference type="Proteomes" id="UP000322822">
    <property type="component" value="Chromosome 2"/>
</dbReference>
<dbReference type="GO" id="GO:0003677">
    <property type="term" value="F:DNA binding"/>
    <property type="evidence" value="ECO:0007669"/>
    <property type="project" value="InterPro"/>
</dbReference>
<organism evidence="3 4">
    <name type="scientific">Cupriavidus pauculus</name>
    <dbReference type="NCBI Taxonomy" id="82633"/>
    <lineage>
        <taxon>Bacteria</taxon>
        <taxon>Pseudomonadati</taxon>
        <taxon>Pseudomonadota</taxon>
        <taxon>Betaproteobacteria</taxon>
        <taxon>Burkholderiales</taxon>
        <taxon>Burkholderiaceae</taxon>
        <taxon>Cupriavidus</taxon>
    </lineage>
</organism>
<dbReference type="SUPFAM" id="SSF47413">
    <property type="entry name" value="lambda repressor-like DNA-binding domains"/>
    <property type="match status" value="1"/>
</dbReference>